<gene>
    <name evidence="2" type="ORF">Rsub_09450</name>
</gene>
<name>A0A2V0PA23_9CHLO</name>
<accession>A0A2V0PA23</accession>
<feature type="signal peptide" evidence="1">
    <location>
        <begin position="1"/>
        <end position="21"/>
    </location>
</feature>
<sequence length="349" mass="35542">MAALAALALAALAAFVPLAAAQADTTGTKLAAAPGYTLGSNVAGYLGVSADVCEYKAALAKATPDFAAAKAIYTQGKNSKKSDGKLRTLQGLARTAGAGEPFWDLYTKHFKTPSFVDALATAALDGVAPYTQPLARREVAAKAVEAGLMTAYMMHEMDEAGYKISELKEFDAKEGAPHNVDEVFALYVGGKTECAPWTLANKRASAFGTCAPGVGSKANAEMVKALAAAQAAAGKGDMKAFTAARSKVQSLLANIFVQATIEYASLMDKNLAAGEPTDEYQGEAYGFFSAIEPLVAQASASSAAAVAKLLKPGTPAAPGTAAAVTAALEKAYAGLGITAADVGVYGTKC</sequence>
<dbReference type="InterPro" id="IPR011643">
    <property type="entry name" value="HCR1"/>
</dbReference>
<reference evidence="2 3" key="1">
    <citation type="journal article" date="2018" name="Sci. Rep.">
        <title>Raphidocelis subcapitata (=Pseudokirchneriella subcapitata) provides an insight into genome evolution and environmental adaptations in the Sphaeropleales.</title>
        <authorList>
            <person name="Suzuki S."/>
            <person name="Yamaguchi H."/>
            <person name="Nakajima N."/>
            <person name="Kawachi M."/>
        </authorList>
    </citation>
    <scope>NUCLEOTIDE SEQUENCE [LARGE SCALE GENOMIC DNA]</scope>
    <source>
        <strain evidence="2 3">NIES-35</strain>
    </source>
</reference>
<evidence type="ECO:0000313" key="2">
    <source>
        <dbReference type="EMBL" id="GBF96708.1"/>
    </source>
</evidence>
<dbReference type="Pfam" id="PF07692">
    <property type="entry name" value="Fea1"/>
    <property type="match status" value="1"/>
</dbReference>
<evidence type="ECO:0000313" key="3">
    <source>
        <dbReference type="Proteomes" id="UP000247498"/>
    </source>
</evidence>
<dbReference type="AlphaFoldDB" id="A0A2V0PA23"/>
<keyword evidence="1" id="KW-0732">Signal</keyword>
<dbReference type="OrthoDB" id="535677at2759"/>
<dbReference type="EMBL" id="BDRX01000085">
    <property type="protein sequence ID" value="GBF96708.1"/>
    <property type="molecule type" value="Genomic_DNA"/>
</dbReference>
<feature type="chain" id="PRO_5016009590" description="Imelysin-like domain-containing protein" evidence="1">
    <location>
        <begin position="22"/>
        <end position="349"/>
    </location>
</feature>
<comment type="caution">
    <text evidence="2">The sequence shown here is derived from an EMBL/GenBank/DDBJ whole genome shotgun (WGS) entry which is preliminary data.</text>
</comment>
<evidence type="ECO:0000256" key="1">
    <source>
        <dbReference type="SAM" id="SignalP"/>
    </source>
</evidence>
<organism evidence="2 3">
    <name type="scientific">Raphidocelis subcapitata</name>
    <dbReference type="NCBI Taxonomy" id="307507"/>
    <lineage>
        <taxon>Eukaryota</taxon>
        <taxon>Viridiplantae</taxon>
        <taxon>Chlorophyta</taxon>
        <taxon>core chlorophytes</taxon>
        <taxon>Chlorophyceae</taxon>
        <taxon>CS clade</taxon>
        <taxon>Sphaeropleales</taxon>
        <taxon>Selenastraceae</taxon>
        <taxon>Raphidocelis</taxon>
    </lineage>
</organism>
<dbReference type="Proteomes" id="UP000247498">
    <property type="component" value="Unassembled WGS sequence"/>
</dbReference>
<dbReference type="InParanoid" id="A0A2V0PA23"/>
<keyword evidence="3" id="KW-1185">Reference proteome</keyword>
<dbReference type="STRING" id="307507.A0A2V0PA23"/>
<proteinExistence type="predicted"/>
<evidence type="ECO:0008006" key="4">
    <source>
        <dbReference type="Google" id="ProtNLM"/>
    </source>
</evidence>
<protein>
    <recommendedName>
        <fullName evidence="4">Imelysin-like domain-containing protein</fullName>
    </recommendedName>
</protein>